<dbReference type="AlphaFoldDB" id="A0A3G9IC36"/>
<dbReference type="KEGG" id="nbe:Back2_07540"/>
<evidence type="ECO:0000313" key="1">
    <source>
        <dbReference type="EMBL" id="BBH16467.1"/>
    </source>
</evidence>
<organism evidence="1 2">
    <name type="scientific">Nocardioides baekrokdamisoli</name>
    <dbReference type="NCBI Taxonomy" id="1804624"/>
    <lineage>
        <taxon>Bacteria</taxon>
        <taxon>Bacillati</taxon>
        <taxon>Actinomycetota</taxon>
        <taxon>Actinomycetes</taxon>
        <taxon>Propionibacteriales</taxon>
        <taxon>Nocardioidaceae</taxon>
        <taxon>Nocardioides</taxon>
    </lineage>
</organism>
<name>A0A3G9IC36_9ACTN</name>
<evidence type="ECO:0000313" key="2">
    <source>
        <dbReference type="Proteomes" id="UP000271573"/>
    </source>
</evidence>
<dbReference type="EMBL" id="AP019307">
    <property type="protein sequence ID" value="BBH16467.1"/>
    <property type="molecule type" value="Genomic_DNA"/>
</dbReference>
<proteinExistence type="predicted"/>
<gene>
    <name evidence="1" type="ORF">Back2_07540</name>
</gene>
<dbReference type="Proteomes" id="UP000271573">
    <property type="component" value="Chromosome"/>
</dbReference>
<keyword evidence="2" id="KW-1185">Reference proteome</keyword>
<reference evidence="1 2" key="1">
    <citation type="submission" date="2018-11" db="EMBL/GenBank/DDBJ databases">
        <title>Complete genome sequence of Nocardioides baekrokdamisoli strain KCTC 39748.</title>
        <authorList>
            <person name="Kang S.W."/>
            <person name="Lee K.C."/>
            <person name="Kim K.K."/>
            <person name="Kim J.S."/>
            <person name="Kim D.S."/>
            <person name="Ko S.H."/>
            <person name="Yang S.H."/>
            <person name="Shin Y.K."/>
            <person name="Lee J.S."/>
        </authorList>
    </citation>
    <scope>NUCLEOTIDE SEQUENCE [LARGE SCALE GENOMIC DNA]</scope>
    <source>
        <strain evidence="1 2">KCTC 39748</strain>
    </source>
</reference>
<sequence>MAESVKRTHDGLVERLEQARSVPMDKTTVRRGSPAIDGLLSRTSAHMHAVDEVLVPAARLAHAREAVRDYRRASRRLGVSVAHAKAHEFGSSYERGVSWTVVWDELGEALAAERAAEEAMVTEMESADLGSFQALTDRLEHLETTAPSRPHPYLPHRGPMGHVMRRTMSRVDRWWDHAEGRFVPEVVRPHRALGLIGQYVTGTPHMRDESKDAVED</sequence>
<protein>
    <recommendedName>
        <fullName evidence="3">Hemerythrin-like domain-containing protein</fullName>
    </recommendedName>
</protein>
<evidence type="ECO:0008006" key="3">
    <source>
        <dbReference type="Google" id="ProtNLM"/>
    </source>
</evidence>
<accession>A0A3G9IC36</accession>